<dbReference type="EMBL" id="JBBCAQ010000003">
    <property type="protein sequence ID" value="KAK7604695.1"/>
    <property type="molecule type" value="Genomic_DNA"/>
</dbReference>
<dbReference type="InterPro" id="IPR031941">
    <property type="entry name" value="DUF4773"/>
</dbReference>
<proteinExistence type="predicted"/>
<gene>
    <name evidence="3" type="ORF">V9T40_005881</name>
</gene>
<name>A0AAN9TTC8_9HEMI</name>
<dbReference type="Proteomes" id="UP001367676">
    <property type="component" value="Unassembled WGS sequence"/>
</dbReference>
<evidence type="ECO:0000313" key="3">
    <source>
        <dbReference type="EMBL" id="KAK7604695.1"/>
    </source>
</evidence>
<dbReference type="PANTHER" id="PTHR36299:SF2">
    <property type="entry name" value="DUF4773 DOMAIN-CONTAINING PROTEIN"/>
    <property type="match status" value="1"/>
</dbReference>
<feature type="domain" description="DUF4773" evidence="2">
    <location>
        <begin position="86"/>
        <end position="202"/>
    </location>
</feature>
<evidence type="ECO:0000259" key="2">
    <source>
        <dbReference type="Pfam" id="PF15998"/>
    </source>
</evidence>
<protein>
    <recommendedName>
        <fullName evidence="2">DUF4773 domain-containing protein</fullName>
    </recommendedName>
</protein>
<keyword evidence="4" id="KW-1185">Reference proteome</keyword>
<organism evidence="3 4">
    <name type="scientific">Parthenolecanium corni</name>
    <dbReference type="NCBI Taxonomy" id="536013"/>
    <lineage>
        <taxon>Eukaryota</taxon>
        <taxon>Metazoa</taxon>
        <taxon>Ecdysozoa</taxon>
        <taxon>Arthropoda</taxon>
        <taxon>Hexapoda</taxon>
        <taxon>Insecta</taxon>
        <taxon>Pterygota</taxon>
        <taxon>Neoptera</taxon>
        <taxon>Paraneoptera</taxon>
        <taxon>Hemiptera</taxon>
        <taxon>Sternorrhyncha</taxon>
        <taxon>Coccoidea</taxon>
        <taxon>Coccidae</taxon>
        <taxon>Parthenolecanium</taxon>
    </lineage>
</organism>
<feature type="region of interest" description="Disordered" evidence="1">
    <location>
        <begin position="33"/>
        <end position="85"/>
    </location>
</feature>
<accession>A0AAN9TTC8</accession>
<evidence type="ECO:0000256" key="1">
    <source>
        <dbReference type="SAM" id="MobiDB-lite"/>
    </source>
</evidence>
<dbReference type="Pfam" id="PF15998">
    <property type="entry name" value="DUF4773"/>
    <property type="match status" value="1"/>
</dbReference>
<sequence length="286" mass="31588">MPQNFENEKKRAWSKLRVCSKVSDPRQFGFKLNEKNVNSTHYETTERKPVTPEIDDETSQEEEEDDDSEDSSSAGGETNEFEEDKNCTCSGSSCLCCINLNLSFIDLGGPGCVKFTYIPDNDSMAVNMSYGERLLESSTLKRESAEQTCMDLFSDLAQMCAKFSALTRVSNGVKGCLNVEPMLLGVSQTNYDVGCFNMDVQGLQPQITPVPVFHGSKSNSTKETTAKPEENEEEELAAAISQSAEEGIAWFNNFISSVFGEETNETLSAESVQSSQNKTQVVNLTR</sequence>
<dbReference type="AlphaFoldDB" id="A0AAN9TTC8"/>
<feature type="compositionally biased region" description="Acidic residues" evidence="1">
    <location>
        <begin position="53"/>
        <end position="70"/>
    </location>
</feature>
<evidence type="ECO:0000313" key="4">
    <source>
        <dbReference type="Proteomes" id="UP001367676"/>
    </source>
</evidence>
<comment type="caution">
    <text evidence="3">The sequence shown here is derived from an EMBL/GenBank/DDBJ whole genome shotgun (WGS) entry which is preliminary data.</text>
</comment>
<reference evidence="3 4" key="1">
    <citation type="submission" date="2024-03" db="EMBL/GenBank/DDBJ databases">
        <title>Adaptation during the transition from Ophiocordyceps entomopathogen to insect associate is accompanied by gene loss and intensified selection.</title>
        <authorList>
            <person name="Ward C.M."/>
            <person name="Onetto C.A."/>
            <person name="Borneman A.R."/>
        </authorList>
    </citation>
    <scope>NUCLEOTIDE SEQUENCE [LARGE SCALE GENOMIC DNA]</scope>
    <source>
        <strain evidence="3">AWRI1</strain>
        <tissue evidence="3">Single Adult Female</tissue>
    </source>
</reference>
<dbReference type="PANTHER" id="PTHR36299">
    <property type="entry name" value="AGAP008005-PA"/>
    <property type="match status" value="1"/>
</dbReference>